<reference evidence="20 21" key="1">
    <citation type="submission" date="2020-11" db="EMBL/GenBank/DDBJ databases">
        <title>Algicoccus daihaiensis sp.nov., isolated from Daihai Lake in Inner Mongolia.</title>
        <authorList>
            <person name="Kai J."/>
        </authorList>
    </citation>
    <scope>NUCLEOTIDE SEQUENCE [LARGE SCALE GENOMIC DNA]</scope>
    <source>
        <strain evidence="21">f23</strain>
    </source>
</reference>
<dbReference type="SMART" id="SM00874">
    <property type="entry name" value="B5"/>
    <property type="match status" value="1"/>
</dbReference>
<comment type="subunit">
    <text evidence="3 15">Tetramer of two alpha and two beta subunits.</text>
</comment>
<dbReference type="SMART" id="SM00896">
    <property type="entry name" value="FDX-ACB"/>
    <property type="match status" value="1"/>
</dbReference>
<evidence type="ECO:0000256" key="15">
    <source>
        <dbReference type="HAMAP-Rule" id="MF_00283"/>
    </source>
</evidence>
<dbReference type="InterPro" id="IPR020825">
    <property type="entry name" value="Phe-tRNA_synthase-like_B3/B4"/>
</dbReference>
<evidence type="ECO:0000256" key="11">
    <source>
        <dbReference type="ARBA" id="ARBA00022884"/>
    </source>
</evidence>
<comment type="cofactor">
    <cofactor evidence="15">
        <name>Mg(2+)</name>
        <dbReference type="ChEBI" id="CHEBI:18420"/>
    </cofactor>
    <text evidence="15">Binds 2 magnesium ions per tetramer.</text>
</comment>
<gene>
    <name evidence="15" type="primary">pheT</name>
    <name evidence="20" type="ORF">DHf2319_07840</name>
</gene>
<dbReference type="HAMAP" id="MF_00283">
    <property type="entry name" value="Phe_tRNA_synth_beta1"/>
    <property type="match status" value="1"/>
</dbReference>
<comment type="similarity">
    <text evidence="2 15">Belongs to the phenylalanyl-tRNA synthetase beta subunit family. Type 1 subfamily.</text>
</comment>
<dbReference type="GO" id="GO:0004826">
    <property type="term" value="F:phenylalanine-tRNA ligase activity"/>
    <property type="evidence" value="ECO:0007669"/>
    <property type="project" value="UniProtKB-EC"/>
</dbReference>
<accession>A0ABY4AGU3</accession>
<comment type="catalytic activity">
    <reaction evidence="14 15">
        <text>tRNA(Phe) + L-phenylalanine + ATP = L-phenylalanyl-tRNA(Phe) + AMP + diphosphate + H(+)</text>
        <dbReference type="Rhea" id="RHEA:19413"/>
        <dbReference type="Rhea" id="RHEA-COMP:9668"/>
        <dbReference type="Rhea" id="RHEA-COMP:9699"/>
        <dbReference type="ChEBI" id="CHEBI:15378"/>
        <dbReference type="ChEBI" id="CHEBI:30616"/>
        <dbReference type="ChEBI" id="CHEBI:33019"/>
        <dbReference type="ChEBI" id="CHEBI:58095"/>
        <dbReference type="ChEBI" id="CHEBI:78442"/>
        <dbReference type="ChEBI" id="CHEBI:78531"/>
        <dbReference type="ChEBI" id="CHEBI:456215"/>
        <dbReference type="EC" id="6.1.1.20"/>
    </reaction>
</comment>
<dbReference type="SUPFAM" id="SSF50249">
    <property type="entry name" value="Nucleic acid-binding proteins"/>
    <property type="match status" value="1"/>
</dbReference>
<comment type="subcellular location">
    <subcellularLocation>
        <location evidence="1 15">Cytoplasm</location>
    </subcellularLocation>
</comment>
<evidence type="ECO:0000256" key="14">
    <source>
        <dbReference type="ARBA" id="ARBA00049255"/>
    </source>
</evidence>
<protein>
    <recommendedName>
        <fullName evidence="15">Phenylalanine--tRNA ligase beta subunit</fullName>
        <ecNumber evidence="15">6.1.1.20</ecNumber>
    </recommendedName>
    <alternativeName>
        <fullName evidence="15">Phenylalanyl-tRNA synthetase beta subunit</fullName>
        <shortName evidence="15">PheRS</shortName>
    </alternativeName>
</protein>
<dbReference type="EMBL" id="CP063982">
    <property type="protein sequence ID" value="UOD49404.1"/>
    <property type="molecule type" value="Genomic_DNA"/>
</dbReference>
<dbReference type="InterPro" id="IPR045864">
    <property type="entry name" value="aa-tRNA-synth_II/BPL/LPL"/>
</dbReference>
<keyword evidence="13 15" id="KW-0030">Aminoacyl-tRNA synthetase</keyword>
<dbReference type="InterPro" id="IPR002547">
    <property type="entry name" value="tRNA-bd_dom"/>
</dbReference>
<keyword evidence="21" id="KW-1185">Reference proteome</keyword>
<dbReference type="InterPro" id="IPR005146">
    <property type="entry name" value="B3/B4_tRNA-bd"/>
</dbReference>
<evidence type="ECO:0000256" key="2">
    <source>
        <dbReference type="ARBA" id="ARBA00008653"/>
    </source>
</evidence>
<dbReference type="PROSITE" id="PS51447">
    <property type="entry name" value="FDX_ACB"/>
    <property type="match status" value="1"/>
</dbReference>
<dbReference type="InterPro" id="IPR036690">
    <property type="entry name" value="Fdx_antiC-bd_sf"/>
</dbReference>
<dbReference type="InterPro" id="IPR005121">
    <property type="entry name" value="Fdx_antiC-bd"/>
</dbReference>
<keyword evidence="7 15" id="KW-0479">Metal-binding</keyword>
<dbReference type="SUPFAM" id="SSF54991">
    <property type="entry name" value="Anticodon-binding domain of PheRS"/>
    <property type="match status" value="1"/>
</dbReference>
<dbReference type="SUPFAM" id="SSF56037">
    <property type="entry name" value="PheT/TilS domain"/>
    <property type="match status" value="1"/>
</dbReference>
<keyword evidence="8 15" id="KW-0547">Nucleotide-binding</keyword>
<name>A0ABY4AGU3_9BURK</name>
<dbReference type="NCBIfam" id="NF045760">
    <property type="entry name" value="YtpR"/>
    <property type="match status" value="1"/>
</dbReference>
<dbReference type="Gene3D" id="2.40.50.140">
    <property type="entry name" value="Nucleic acid-binding proteins"/>
    <property type="match status" value="1"/>
</dbReference>
<feature type="domain" description="B5" evidence="19">
    <location>
        <begin position="399"/>
        <end position="474"/>
    </location>
</feature>
<dbReference type="InterPro" id="IPR012340">
    <property type="entry name" value="NA-bd_OB-fold"/>
</dbReference>
<evidence type="ECO:0000256" key="4">
    <source>
        <dbReference type="ARBA" id="ARBA00022490"/>
    </source>
</evidence>
<feature type="binding site" evidence="15">
    <location>
        <position position="461"/>
    </location>
    <ligand>
        <name>Mg(2+)</name>
        <dbReference type="ChEBI" id="CHEBI:18420"/>
        <note>shared with alpha subunit</note>
    </ligand>
</feature>
<sequence>MQFPESWLRAFVDPPVSTDELAEQLTMAGLEVEEVEPAAPAFSGVVIARIESVQPHPNADKLKVCQVSTGSETLQIVCGAPNAAAGMLAPLAKVGAVLPGGFKIGSAKMRGIESAGMLCSAKELGLSQDHSGLMALPESLPTGSDLRQILSLDESILTLKLTPNRADCLSIFGVAREVAALNNCTLHDSTVPSVPVTIDDRLTVTVLAPDLCGRFAGRVVRDVNAHAQTPDWMVRRLERAGQRSVSALVDISNYLMLERGRPTHVFDLDKMTASELTVRWAKDDESLKLLNGETITLSPEMGVITAGDRIESLAGIMGGDETAVSLNTQNVYLEAAFWWPDAIAGRTRQLKLTSEAAHRFERGVDFTSICDDLERLTALVIEICGGQAGPIDDQTIALPERAPVRMRLTRCQKVLGMPVAETQVVDVFSRLGFEFTNEGDIFTVSPPSYRFDLHIEEDLIEEVARMIGFDNIPVRPPVASAKMHVKPESKRGVHALRQVMVNRDYQEVINFSFVERQWETQRLGQPNPIELANPIASQMSVMRSSLLPSLVANVVYNANRRQSRVRVFEIGRVFLRDGTIKSAEMTVAGIAQPVKLAGAAWGPVANEQWGLQTRLVDFFDVKRDVEVLLGKQISKARFVAFEHPLLHPGRSAQISIDGKPCGLIGELHPKWVRADDLQGAPVLFEIDVATLSNLGLPMPHALSKQPVVQRDMALWVNSDVSVQQILDTIGTAIAGNADLAVVINSELFDVWHPKADTPEGQAGEVSLAFRFKLQDPEVTLEDERVEHCLSIIRQAIETTHGARQR</sequence>
<dbReference type="Gene3D" id="3.30.70.380">
    <property type="entry name" value="Ferrodoxin-fold anticodon-binding domain"/>
    <property type="match status" value="1"/>
</dbReference>
<feature type="binding site" evidence="15">
    <location>
        <position position="462"/>
    </location>
    <ligand>
        <name>Mg(2+)</name>
        <dbReference type="ChEBI" id="CHEBI:18420"/>
        <note>shared with alpha subunit</note>
    </ligand>
</feature>
<dbReference type="Proteomes" id="UP000831607">
    <property type="component" value="Chromosome"/>
</dbReference>
<keyword evidence="10 15" id="KW-0460">Magnesium</keyword>
<dbReference type="Gene3D" id="3.30.930.10">
    <property type="entry name" value="Bira Bifunctional Protein, Domain 2"/>
    <property type="match status" value="1"/>
</dbReference>
<dbReference type="Pfam" id="PF03483">
    <property type="entry name" value="B3_4"/>
    <property type="match status" value="1"/>
</dbReference>
<evidence type="ECO:0000256" key="3">
    <source>
        <dbReference type="ARBA" id="ARBA00011209"/>
    </source>
</evidence>
<dbReference type="InterPro" id="IPR045060">
    <property type="entry name" value="Phe-tRNA-ligase_IIc_bsu"/>
</dbReference>
<evidence type="ECO:0000313" key="21">
    <source>
        <dbReference type="Proteomes" id="UP000831607"/>
    </source>
</evidence>
<evidence type="ECO:0000256" key="7">
    <source>
        <dbReference type="ARBA" id="ARBA00022723"/>
    </source>
</evidence>
<dbReference type="InterPro" id="IPR041616">
    <property type="entry name" value="PheRS_beta_core"/>
</dbReference>
<dbReference type="InterPro" id="IPR033714">
    <property type="entry name" value="tRNA_bind_bactPheRS"/>
</dbReference>
<evidence type="ECO:0000256" key="12">
    <source>
        <dbReference type="ARBA" id="ARBA00022917"/>
    </source>
</evidence>
<organism evidence="20 21">
    <name type="scientific">Orrella daihaiensis</name>
    <dbReference type="NCBI Taxonomy" id="2782176"/>
    <lineage>
        <taxon>Bacteria</taxon>
        <taxon>Pseudomonadati</taxon>
        <taxon>Pseudomonadota</taxon>
        <taxon>Betaproteobacteria</taxon>
        <taxon>Burkholderiales</taxon>
        <taxon>Alcaligenaceae</taxon>
        <taxon>Orrella</taxon>
    </lineage>
</organism>
<keyword evidence="9 15" id="KW-0067">ATP-binding</keyword>
<feature type="binding site" evidence="15">
    <location>
        <position position="452"/>
    </location>
    <ligand>
        <name>Mg(2+)</name>
        <dbReference type="ChEBI" id="CHEBI:18420"/>
        <note>shared with alpha subunit</note>
    </ligand>
</feature>
<dbReference type="SUPFAM" id="SSF46955">
    <property type="entry name" value="Putative DNA-binding domain"/>
    <property type="match status" value="1"/>
</dbReference>
<feature type="domain" description="FDX-ACB" evidence="18">
    <location>
        <begin position="703"/>
        <end position="805"/>
    </location>
</feature>
<evidence type="ECO:0000256" key="9">
    <source>
        <dbReference type="ARBA" id="ARBA00022840"/>
    </source>
</evidence>
<evidence type="ECO:0000313" key="20">
    <source>
        <dbReference type="EMBL" id="UOD49404.1"/>
    </source>
</evidence>
<evidence type="ECO:0000259" key="17">
    <source>
        <dbReference type="PROSITE" id="PS50886"/>
    </source>
</evidence>
<evidence type="ECO:0000256" key="8">
    <source>
        <dbReference type="ARBA" id="ARBA00022741"/>
    </source>
</evidence>
<dbReference type="EC" id="6.1.1.20" evidence="15"/>
<dbReference type="Gene3D" id="3.50.40.10">
    <property type="entry name" value="Phenylalanyl-trna Synthetase, Chain B, domain 3"/>
    <property type="match status" value="1"/>
</dbReference>
<dbReference type="Pfam" id="PF03484">
    <property type="entry name" value="B5"/>
    <property type="match status" value="1"/>
</dbReference>
<dbReference type="RefSeq" id="WP_243477564.1">
    <property type="nucleotide sequence ID" value="NZ_CP063982.1"/>
</dbReference>
<dbReference type="Pfam" id="PF01588">
    <property type="entry name" value="tRNA_bind"/>
    <property type="match status" value="1"/>
</dbReference>
<keyword evidence="5 16" id="KW-0820">tRNA-binding</keyword>
<evidence type="ECO:0000259" key="18">
    <source>
        <dbReference type="PROSITE" id="PS51447"/>
    </source>
</evidence>
<dbReference type="CDD" id="cd00769">
    <property type="entry name" value="PheRS_beta_core"/>
    <property type="match status" value="1"/>
</dbReference>
<dbReference type="SMART" id="SM00873">
    <property type="entry name" value="B3_4"/>
    <property type="match status" value="1"/>
</dbReference>
<proteinExistence type="inferred from homology"/>
<dbReference type="SUPFAM" id="SSF55681">
    <property type="entry name" value="Class II aaRS and biotin synthetases"/>
    <property type="match status" value="1"/>
</dbReference>
<keyword evidence="4 15" id="KW-0963">Cytoplasm</keyword>
<dbReference type="NCBIfam" id="TIGR00472">
    <property type="entry name" value="pheT_bact"/>
    <property type="match status" value="1"/>
</dbReference>
<dbReference type="Pfam" id="PF03147">
    <property type="entry name" value="FDX-ACB"/>
    <property type="match status" value="1"/>
</dbReference>
<dbReference type="PANTHER" id="PTHR10947">
    <property type="entry name" value="PHENYLALANYL-TRNA SYNTHETASE BETA CHAIN AND LEUCINE-RICH REPEAT-CONTAINING PROTEIN 47"/>
    <property type="match status" value="1"/>
</dbReference>
<dbReference type="InterPro" id="IPR005147">
    <property type="entry name" value="tRNA_synthase_B5-dom"/>
</dbReference>
<evidence type="ECO:0000256" key="6">
    <source>
        <dbReference type="ARBA" id="ARBA00022598"/>
    </source>
</evidence>
<dbReference type="PROSITE" id="PS50886">
    <property type="entry name" value="TRBD"/>
    <property type="match status" value="1"/>
</dbReference>
<dbReference type="Gene3D" id="3.30.56.10">
    <property type="match status" value="2"/>
</dbReference>
<keyword evidence="6 15" id="KW-0436">Ligase</keyword>
<keyword evidence="12 15" id="KW-0648">Protein biosynthesis</keyword>
<keyword evidence="11 16" id="KW-0694">RNA-binding</keyword>
<evidence type="ECO:0000259" key="19">
    <source>
        <dbReference type="PROSITE" id="PS51483"/>
    </source>
</evidence>
<dbReference type="Pfam" id="PF17759">
    <property type="entry name" value="tRNA_synthFbeta"/>
    <property type="match status" value="1"/>
</dbReference>
<evidence type="ECO:0000256" key="16">
    <source>
        <dbReference type="PROSITE-ProRule" id="PRU00209"/>
    </source>
</evidence>
<evidence type="ECO:0000256" key="5">
    <source>
        <dbReference type="ARBA" id="ARBA00022555"/>
    </source>
</evidence>
<evidence type="ECO:0000256" key="10">
    <source>
        <dbReference type="ARBA" id="ARBA00022842"/>
    </source>
</evidence>
<feature type="binding site" evidence="15">
    <location>
        <position position="458"/>
    </location>
    <ligand>
        <name>Mg(2+)</name>
        <dbReference type="ChEBI" id="CHEBI:18420"/>
        <note>shared with alpha subunit</note>
    </ligand>
</feature>
<evidence type="ECO:0000256" key="1">
    <source>
        <dbReference type="ARBA" id="ARBA00004496"/>
    </source>
</evidence>
<dbReference type="CDD" id="cd02796">
    <property type="entry name" value="tRNA_bind_bactPheRS"/>
    <property type="match status" value="1"/>
</dbReference>
<dbReference type="PROSITE" id="PS51483">
    <property type="entry name" value="B5"/>
    <property type="match status" value="1"/>
</dbReference>
<dbReference type="InterPro" id="IPR009061">
    <property type="entry name" value="DNA-bd_dom_put_sf"/>
</dbReference>
<dbReference type="InterPro" id="IPR004532">
    <property type="entry name" value="Phe-tRNA-ligase_IIc_bsu_bact"/>
</dbReference>
<evidence type="ECO:0000256" key="13">
    <source>
        <dbReference type="ARBA" id="ARBA00023146"/>
    </source>
</evidence>
<dbReference type="PANTHER" id="PTHR10947:SF0">
    <property type="entry name" value="PHENYLALANINE--TRNA LIGASE BETA SUBUNIT"/>
    <property type="match status" value="1"/>
</dbReference>
<feature type="domain" description="TRNA-binding" evidence="17">
    <location>
        <begin position="39"/>
        <end position="147"/>
    </location>
</feature>